<comment type="caution">
    <text evidence="3">The sequence shown here is derived from an EMBL/GenBank/DDBJ whole genome shotgun (WGS) entry which is preliminary data.</text>
</comment>
<evidence type="ECO:0000313" key="4">
    <source>
        <dbReference type="Proteomes" id="UP001552299"/>
    </source>
</evidence>
<dbReference type="Pfam" id="PF02364">
    <property type="entry name" value="Glucan_synthase"/>
    <property type="match status" value="1"/>
</dbReference>
<proteinExistence type="predicted"/>
<feature type="domain" description="Glycosyl transferase 48" evidence="2">
    <location>
        <begin position="7"/>
        <end position="192"/>
    </location>
</feature>
<dbReference type="AlphaFoldDB" id="A0ABD0UVH5"/>
<evidence type="ECO:0000256" key="1">
    <source>
        <dbReference type="SAM" id="Phobius"/>
    </source>
</evidence>
<dbReference type="EMBL" id="JANQDX010000012">
    <property type="protein sequence ID" value="KAL0914452.1"/>
    <property type="molecule type" value="Genomic_DNA"/>
</dbReference>
<dbReference type="PANTHER" id="PTHR12741:SF106">
    <property type="entry name" value="CALLOSE SYNTHASE 5"/>
    <property type="match status" value="1"/>
</dbReference>
<accession>A0ABD0UVH5</accession>
<dbReference type="Proteomes" id="UP001552299">
    <property type="component" value="Unassembled WGS sequence"/>
</dbReference>
<reference evidence="3 4" key="1">
    <citation type="journal article" date="2024" name="Plant Biotechnol. J.">
        <title>Dendrobium thyrsiflorum genome and its molecular insights into genes involved in important horticultural traits.</title>
        <authorList>
            <person name="Chen B."/>
            <person name="Wang J.Y."/>
            <person name="Zheng P.J."/>
            <person name="Li K.L."/>
            <person name="Liang Y.M."/>
            <person name="Chen X.F."/>
            <person name="Zhang C."/>
            <person name="Zhao X."/>
            <person name="He X."/>
            <person name="Zhang G.Q."/>
            <person name="Liu Z.J."/>
            <person name="Xu Q."/>
        </authorList>
    </citation>
    <scope>NUCLEOTIDE SEQUENCE [LARGE SCALE GENOMIC DNA]</scope>
    <source>
        <strain evidence="3">GZMU011</strain>
    </source>
</reference>
<evidence type="ECO:0000313" key="3">
    <source>
        <dbReference type="EMBL" id="KAL0914452.1"/>
    </source>
</evidence>
<dbReference type="InterPro" id="IPR003440">
    <property type="entry name" value="Glyco_trans_48_dom"/>
</dbReference>
<keyword evidence="1" id="KW-0812">Transmembrane</keyword>
<protein>
    <recommendedName>
        <fullName evidence="2">Glycosyl transferase 48 domain-containing protein</fullName>
    </recommendedName>
</protein>
<organism evidence="3 4">
    <name type="scientific">Dendrobium thyrsiflorum</name>
    <name type="common">Pinecone-like raceme dendrobium</name>
    <name type="synonym">Orchid</name>
    <dbReference type="NCBI Taxonomy" id="117978"/>
    <lineage>
        <taxon>Eukaryota</taxon>
        <taxon>Viridiplantae</taxon>
        <taxon>Streptophyta</taxon>
        <taxon>Embryophyta</taxon>
        <taxon>Tracheophyta</taxon>
        <taxon>Spermatophyta</taxon>
        <taxon>Magnoliopsida</taxon>
        <taxon>Liliopsida</taxon>
        <taxon>Asparagales</taxon>
        <taxon>Orchidaceae</taxon>
        <taxon>Epidendroideae</taxon>
        <taxon>Malaxideae</taxon>
        <taxon>Dendrobiinae</taxon>
        <taxon>Dendrobium</taxon>
    </lineage>
</organism>
<dbReference type="PANTHER" id="PTHR12741">
    <property type="entry name" value="LYST-INTERACTING PROTEIN LIP5 DOPAMINE RESPONSIVE PROTEIN DRG-1"/>
    <property type="match status" value="1"/>
</dbReference>
<keyword evidence="1" id="KW-1133">Transmembrane helix</keyword>
<gene>
    <name evidence="3" type="ORF">M5K25_014800</name>
</gene>
<sequence length="195" mass="22307">MRNLLEEFNADHRLRPPTILGVHEHIFTGSISSLGWFMSNQETNFETIGQRALTTPLKVHFQYGHLDAFDRIFHIINSDKSKASHEINLSQDIFARFNSILRQGNITHHEYILVGKGHDVGLNKISLFEAKVTCSNGKQILSKDIYHLGHRFNFFHVLSYYFTTVGSMMVVIVIHIFLYGKPYISLSGLESAITK</sequence>
<keyword evidence="4" id="KW-1185">Reference proteome</keyword>
<feature type="transmembrane region" description="Helical" evidence="1">
    <location>
        <begin position="158"/>
        <end position="179"/>
    </location>
</feature>
<name>A0ABD0UVH5_DENTH</name>
<keyword evidence="1" id="KW-0472">Membrane</keyword>
<evidence type="ECO:0000259" key="2">
    <source>
        <dbReference type="Pfam" id="PF02364"/>
    </source>
</evidence>